<organism evidence="2 3">
    <name type="scientific">Thiocapsa rosea</name>
    <dbReference type="NCBI Taxonomy" id="69360"/>
    <lineage>
        <taxon>Bacteria</taxon>
        <taxon>Pseudomonadati</taxon>
        <taxon>Pseudomonadota</taxon>
        <taxon>Gammaproteobacteria</taxon>
        <taxon>Chromatiales</taxon>
        <taxon>Chromatiaceae</taxon>
        <taxon>Thiocapsa</taxon>
    </lineage>
</organism>
<evidence type="ECO:0000313" key="3">
    <source>
        <dbReference type="Proteomes" id="UP000274556"/>
    </source>
</evidence>
<comment type="caution">
    <text evidence="2">The sequence shown here is derived from an EMBL/GenBank/DDBJ whole genome shotgun (WGS) entry which is preliminary data.</text>
</comment>
<gene>
    <name evidence="2" type="ORF">BDD21_0234</name>
</gene>
<dbReference type="AlphaFoldDB" id="A0A495V0E3"/>
<reference evidence="2 3" key="1">
    <citation type="submission" date="2018-10" db="EMBL/GenBank/DDBJ databases">
        <title>Genomic Encyclopedia of Archaeal and Bacterial Type Strains, Phase II (KMG-II): from individual species to whole genera.</title>
        <authorList>
            <person name="Goeker M."/>
        </authorList>
    </citation>
    <scope>NUCLEOTIDE SEQUENCE [LARGE SCALE GENOMIC DNA]</scope>
    <source>
        <strain evidence="2 3">DSM 235</strain>
    </source>
</reference>
<dbReference type="Proteomes" id="UP000274556">
    <property type="component" value="Unassembled WGS sequence"/>
</dbReference>
<name>A0A495V0E3_9GAMM</name>
<proteinExistence type="predicted"/>
<feature type="compositionally biased region" description="Basic residues" evidence="1">
    <location>
        <begin position="146"/>
        <end position="159"/>
    </location>
</feature>
<dbReference type="RefSeq" id="WP_211334953.1">
    <property type="nucleotide sequence ID" value="NZ_RBXL01000001.1"/>
</dbReference>
<sequence>MPNLTHIPLKLTYRTGRDDLVHDFFVPCLETALLYRRAAGYFTSAGLALAARGVASLALRRGHMRLVVSPHLEPDDCAALERAQENSAAVLRTIAARSLAEIEDVLIKDRLNALAWLAAAGLLESKLAMRVNHQGGYARGPFHASFRPHRQCPGRRPRPHGYADFSRPPEHARTAD</sequence>
<evidence type="ECO:0000313" key="2">
    <source>
        <dbReference type="EMBL" id="RKT42932.1"/>
    </source>
</evidence>
<accession>A0A495V0E3</accession>
<evidence type="ECO:0000256" key="1">
    <source>
        <dbReference type="SAM" id="MobiDB-lite"/>
    </source>
</evidence>
<dbReference type="EMBL" id="RBXL01000001">
    <property type="protein sequence ID" value="RKT42932.1"/>
    <property type="molecule type" value="Genomic_DNA"/>
</dbReference>
<keyword evidence="3" id="KW-1185">Reference proteome</keyword>
<feature type="region of interest" description="Disordered" evidence="1">
    <location>
        <begin position="140"/>
        <end position="176"/>
    </location>
</feature>
<feature type="compositionally biased region" description="Basic and acidic residues" evidence="1">
    <location>
        <begin position="167"/>
        <end position="176"/>
    </location>
</feature>
<protein>
    <submittedName>
        <fullName evidence="2">Uncharacterized protein</fullName>
    </submittedName>
</protein>